<protein>
    <submittedName>
        <fullName evidence="1">tRNA (Adenine22-N1)-methyltransferase</fullName>
    </submittedName>
</protein>
<dbReference type="OrthoDB" id="5881184at2"/>
<dbReference type="PANTHER" id="PTHR38451:SF1">
    <property type="entry name" value="TRNA (ADENINE(22)-N(1))-METHYLTRANSFERASE"/>
    <property type="match status" value="1"/>
</dbReference>
<sequence length="233" mass="26192">MNSVNLSKRLEQVADYVEKGARLADIGSDHAYLPCYLAEKEEIEYAIAGEVVDGPFQNAVKEVKYKGLTDKIDVRLGDGLMVVNAEDQIDTITIAGMGGALIRSILEKGQAEDKITGSEMLILQPNVFEETVRCFLMDNQYEITAESILEENDKIYEIIKAVPAEAPVHYSKKECLFGPFLGREKSDVFKEKWAQQLKTDQFILGQIEKSKDPDPKRIADLKEEITLIKEMIT</sequence>
<dbReference type="RefSeq" id="WP_106191790.1">
    <property type="nucleotide sequence ID" value="NZ_PVTO01000005.1"/>
</dbReference>
<accession>A0A2T0W9J1</accession>
<dbReference type="PANTHER" id="PTHR38451">
    <property type="entry name" value="TRNA (ADENINE(22)-N(1))-METHYLTRANSFERASE"/>
    <property type="match status" value="1"/>
</dbReference>
<comment type="caution">
    <text evidence="1">The sequence shown here is derived from an EMBL/GenBank/DDBJ whole genome shotgun (WGS) entry which is preliminary data.</text>
</comment>
<proteinExistence type="predicted"/>
<gene>
    <name evidence="1" type="ORF">CLV38_10577</name>
</gene>
<dbReference type="Proteomes" id="UP000238205">
    <property type="component" value="Unassembled WGS sequence"/>
</dbReference>
<organism evidence="1 2">
    <name type="scientific">Alkalibacterium olivapovliticus</name>
    <dbReference type="NCBI Taxonomy" id="99907"/>
    <lineage>
        <taxon>Bacteria</taxon>
        <taxon>Bacillati</taxon>
        <taxon>Bacillota</taxon>
        <taxon>Bacilli</taxon>
        <taxon>Lactobacillales</taxon>
        <taxon>Carnobacteriaceae</taxon>
        <taxon>Alkalibacterium</taxon>
    </lineage>
</organism>
<dbReference type="PIRSF" id="PIRSF018637">
    <property type="entry name" value="TrmK"/>
    <property type="match status" value="1"/>
</dbReference>
<dbReference type="GO" id="GO:0032259">
    <property type="term" value="P:methylation"/>
    <property type="evidence" value="ECO:0007669"/>
    <property type="project" value="UniProtKB-KW"/>
</dbReference>
<dbReference type="InterPro" id="IPR029063">
    <property type="entry name" value="SAM-dependent_MTases_sf"/>
</dbReference>
<dbReference type="EMBL" id="PVTO01000005">
    <property type="protein sequence ID" value="PRY83296.1"/>
    <property type="molecule type" value="Genomic_DNA"/>
</dbReference>
<dbReference type="InterPro" id="IPR006901">
    <property type="entry name" value="TrmK"/>
</dbReference>
<dbReference type="AlphaFoldDB" id="A0A2T0W9J1"/>
<dbReference type="Pfam" id="PF04816">
    <property type="entry name" value="TrmK"/>
    <property type="match status" value="1"/>
</dbReference>
<dbReference type="GO" id="GO:0160105">
    <property type="term" value="F:tRNA (adenine(22)-N1)-methyltransferase activity"/>
    <property type="evidence" value="ECO:0007669"/>
    <property type="project" value="InterPro"/>
</dbReference>
<keyword evidence="1" id="KW-0808">Transferase</keyword>
<dbReference type="Gene3D" id="1.10.287.1890">
    <property type="match status" value="1"/>
</dbReference>
<evidence type="ECO:0000313" key="2">
    <source>
        <dbReference type="Proteomes" id="UP000238205"/>
    </source>
</evidence>
<evidence type="ECO:0000313" key="1">
    <source>
        <dbReference type="EMBL" id="PRY83296.1"/>
    </source>
</evidence>
<keyword evidence="1" id="KW-0489">Methyltransferase</keyword>
<dbReference type="SUPFAM" id="SSF53335">
    <property type="entry name" value="S-adenosyl-L-methionine-dependent methyltransferases"/>
    <property type="match status" value="1"/>
</dbReference>
<keyword evidence="2" id="KW-1185">Reference proteome</keyword>
<name>A0A2T0W9J1_9LACT</name>
<reference evidence="1 2" key="1">
    <citation type="submission" date="2018-03" db="EMBL/GenBank/DDBJ databases">
        <title>Genomic Encyclopedia of Archaeal and Bacterial Type Strains, Phase II (KMG-II): from individual species to whole genera.</title>
        <authorList>
            <person name="Goeker M."/>
        </authorList>
    </citation>
    <scope>NUCLEOTIDE SEQUENCE [LARGE SCALE GENOMIC DNA]</scope>
    <source>
        <strain evidence="1 2">DSM 13175</strain>
    </source>
</reference>
<dbReference type="Gene3D" id="3.40.50.150">
    <property type="entry name" value="Vaccinia Virus protein VP39"/>
    <property type="match status" value="1"/>
</dbReference>